<evidence type="ECO:0000256" key="3">
    <source>
        <dbReference type="ARBA" id="ARBA00022475"/>
    </source>
</evidence>
<dbReference type="CDD" id="cd17324">
    <property type="entry name" value="MFS_NepI_like"/>
    <property type="match status" value="1"/>
</dbReference>
<feature type="transmembrane region" description="Helical" evidence="7">
    <location>
        <begin position="130"/>
        <end position="153"/>
    </location>
</feature>
<evidence type="ECO:0000256" key="1">
    <source>
        <dbReference type="ARBA" id="ARBA00004651"/>
    </source>
</evidence>
<keyword evidence="2" id="KW-0813">Transport</keyword>
<feature type="transmembrane region" description="Helical" evidence="7">
    <location>
        <begin position="327"/>
        <end position="349"/>
    </location>
</feature>
<accession>A0A553SU99</accession>
<proteinExistence type="predicted"/>
<evidence type="ECO:0000256" key="7">
    <source>
        <dbReference type="SAM" id="Phobius"/>
    </source>
</evidence>
<dbReference type="Gene3D" id="1.20.1250.20">
    <property type="entry name" value="MFS general substrate transporter like domains"/>
    <property type="match status" value="2"/>
</dbReference>
<evidence type="ECO:0000313" key="10">
    <source>
        <dbReference type="Proteomes" id="UP000319837"/>
    </source>
</evidence>
<reference evidence="10" key="1">
    <citation type="submission" date="2018-10" db="EMBL/GenBank/DDBJ databases">
        <title>FDA dAtabase for Regulatory Grade micrObial Sequences (FDA-ARGOS): Supporting development and validation of Infectious Disease Dx tests.</title>
        <authorList>
            <person name="Minogue T."/>
            <person name="Wolcott M."/>
            <person name="Wasieloski L."/>
            <person name="Aguilar W."/>
            <person name="Moore D."/>
            <person name="Tallon L."/>
            <person name="Sadzewicz L."/>
            <person name="Sengamalay N."/>
            <person name="Ott S."/>
            <person name="Godinez A."/>
            <person name="Nagaraj S."/>
            <person name="Vavikolanu K."/>
            <person name="Vyas G."/>
            <person name="Nadendla S."/>
            <person name="George J."/>
            <person name="Sichtig H."/>
        </authorList>
    </citation>
    <scope>NUCLEOTIDE SEQUENCE [LARGE SCALE GENOMIC DNA]</scope>
    <source>
        <strain evidence="10">FDAARGOS_343</strain>
    </source>
</reference>
<evidence type="ECO:0000313" key="9">
    <source>
        <dbReference type="EMBL" id="TRZ40569.1"/>
    </source>
</evidence>
<feature type="domain" description="Major facilitator superfamily (MFS) profile" evidence="8">
    <location>
        <begin position="5"/>
        <end position="383"/>
    </location>
</feature>
<organism evidence="9 10">
    <name type="scientific">Niallia circulans</name>
    <name type="common">Bacillus circulans</name>
    <dbReference type="NCBI Taxonomy" id="1397"/>
    <lineage>
        <taxon>Bacteria</taxon>
        <taxon>Bacillati</taxon>
        <taxon>Bacillota</taxon>
        <taxon>Bacilli</taxon>
        <taxon>Bacillales</taxon>
        <taxon>Bacillaceae</taxon>
        <taxon>Niallia</taxon>
    </lineage>
</organism>
<dbReference type="EMBL" id="RIBP01000001">
    <property type="protein sequence ID" value="TRZ40569.1"/>
    <property type="molecule type" value="Genomic_DNA"/>
</dbReference>
<evidence type="ECO:0000256" key="2">
    <source>
        <dbReference type="ARBA" id="ARBA00022448"/>
    </source>
</evidence>
<dbReference type="GO" id="GO:0022857">
    <property type="term" value="F:transmembrane transporter activity"/>
    <property type="evidence" value="ECO:0007669"/>
    <property type="project" value="InterPro"/>
</dbReference>
<feature type="transmembrane region" description="Helical" evidence="7">
    <location>
        <begin position="201"/>
        <end position="225"/>
    </location>
</feature>
<feature type="transmembrane region" description="Helical" evidence="7">
    <location>
        <begin position="43"/>
        <end position="62"/>
    </location>
</feature>
<evidence type="ECO:0000256" key="5">
    <source>
        <dbReference type="ARBA" id="ARBA00022989"/>
    </source>
</evidence>
<dbReference type="Pfam" id="PF07690">
    <property type="entry name" value="MFS_1"/>
    <property type="match status" value="1"/>
</dbReference>
<feature type="transmembrane region" description="Helical" evidence="7">
    <location>
        <begin position="100"/>
        <end position="118"/>
    </location>
</feature>
<dbReference type="InterPro" id="IPR011701">
    <property type="entry name" value="MFS"/>
</dbReference>
<feature type="transmembrane region" description="Helical" evidence="7">
    <location>
        <begin position="268"/>
        <end position="287"/>
    </location>
</feature>
<dbReference type="PANTHER" id="PTHR43124">
    <property type="entry name" value="PURINE EFFLUX PUMP PBUE"/>
    <property type="match status" value="1"/>
</dbReference>
<feature type="transmembrane region" description="Helical" evidence="7">
    <location>
        <begin position="159"/>
        <end position="180"/>
    </location>
</feature>
<evidence type="ECO:0000259" key="8">
    <source>
        <dbReference type="PROSITE" id="PS50850"/>
    </source>
</evidence>
<comment type="caution">
    <text evidence="9">The sequence shown here is derived from an EMBL/GenBank/DDBJ whole genome shotgun (WGS) entry which is preliminary data.</text>
</comment>
<dbReference type="PROSITE" id="PS50850">
    <property type="entry name" value="MFS"/>
    <property type="match status" value="1"/>
</dbReference>
<sequence>MNRFAIFLLALGAFGVGTGEFVVSGILEIVSDELDVSISVAGQLVTVYALSHAFGALVLVMLTSKYERKKILTFSMIIFIVGNIVAFLSSSFIVLVLSRIVMAMSGGLYFVVATNYAAKLALPEKQGSAIATIITGFTVSLVLGVPIGTFIATYIDWRYIFLFIAAVTLVSLLLLAKLLPKLAGNSTISLKQQLILVGDKQIISSLCTTVFWILGYTMVFAYIAPLLSNLGGFSTEQISTALFVLGVFAFIGSRIGGYAVDKRGPVRAISLSLILHSIILIVFTSVATSMIGILIALMIWGASAWITTPANQFYLISLKPQSSEIVLSFNTALMNIGMTLGALIGGLVIKYTSVINLGWIGGVTVLIALLTAVNSFRIGKSKKTMHDMHGKGVGN</sequence>
<feature type="transmembrane region" description="Helical" evidence="7">
    <location>
        <begin position="74"/>
        <end position="94"/>
    </location>
</feature>
<protein>
    <submittedName>
        <fullName evidence="9">MFS transporter</fullName>
    </submittedName>
</protein>
<keyword evidence="5 7" id="KW-1133">Transmembrane helix</keyword>
<dbReference type="Proteomes" id="UP000319837">
    <property type="component" value="Unassembled WGS sequence"/>
</dbReference>
<keyword evidence="3" id="KW-1003">Cell membrane</keyword>
<dbReference type="SUPFAM" id="SSF103473">
    <property type="entry name" value="MFS general substrate transporter"/>
    <property type="match status" value="1"/>
</dbReference>
<evidence type="ECO:0000256" key="6">
    <source>
        <dbReference type="ARBA" id="ARBA00023136"/>
    </source>
</evidence>
<feature type="transmembrane region" description="Helical" evidence="7">
    <location>
        <begin position="237"/>
        <end position="256"/>
    </location>
</feature>
<dbReference type="PANTHER" id="PTHR43124:SF10">
    <property type="entry name" value="PURINE EFFLUX PUMP PBUE"/>
    <property type="match status" value="1"/>
</dbReference>
<dbReference type="InterPro" id="IPR036259">
    <property type="entry name" value="MFS_trans_sf"/>
</dbReference>
<comment type="subcellular location">
    <subcellularLocation>
        <location evidence="1">Cell membrane</location>
        <topology evidence="1">Multi-pass membrane protein</topology>
    </subcellularLocation>
</comment>
<gene>
    <name evidence="9" type="ORF">CEQ21_06620</name>
</gene>
<feature type="transmembrane region" description="Helical" evidence="7">
    <location>
        <begin position="355"/>
        <end position="376"/>
    </location>
</feature>
<dbReference type="InterPro" id="IPR020846">
    <property type="entry name" value="MFS_dom"/>
</dbReference>
<name>A0A553SU99_NIACI</name>
<evidence type="ECO:0000256" key="4">
    <source>
        <dbReference type="ARBA" id="ARBA00022692"/>
    </source>
</evidence>
<dbReference type="InterPro" id="IPR050189">
    <property type="entry name" value="MFS_Efflux_Transporters"/>
</dbReference>
<keyword evidence="4 7" id="KW-0812">Transmembrane</keyword>
<dbReference type="AlphaFoldDB" id="A0A553SU99"/>
<feature type="transmembrane region" description="Helical" evidence="7">
    <location>
        <begin position="293"/>
        <end position="315"/>
    </location>
</feature>
<dbReference type="GO" id="GO:0005886">
    <property type="term" value="C:plasma membrane"/>
    <property type="evidence" value="ECO:0007669"/>
    <property type="project" value="UniProtKB-SubCell"/>
</dbReference>
<keyword evidence="6 7" id="KW-0472">Membrane</keyword>
<dbReference type="RefSeq" id="WP_185763958.1">
    <property type="nucleotide sequence ID" value="NZ_RIBP01000001.1"/>
</dbReference>